<dbReference type="Proteomes" id="UP000245202">
    <property type="component" value="Unassembled WGS sequence"/>
</dbReference>
<dbReference type="AlphaFoldDB" id="A0A2R5EUX7"/>
<reference evidence="2 3" key="1">
    <citation type="submission" date="2017-08" db="EMBL/GenBank/DDBJ databases">
        <title>Substantial Increase in Enzyme Production by Combined Drug-Resistance Mutations in Paenibacillus agaridevorans.</title>
        <authorList>
            <person name="Tanaka Y."/>
            <person name="Funane K."/>
            <person name="Hosaka T."/>
            <person name="Shiwa Y."/>
            <person name="Fujita N."/>
            <person name="Miyazaki T."/>
            <person name="Yoshikawa H."/>
            <person name="Murakami K."/>
            <person name="Kasahara K."/>
            <person name="Inaoka T."/>
            <person name="Hiraga Y."/>
            <person name="Ochi K."/>
        </authorList>
    </citation>
    <scope>NUCLEOTIDE SEQUENCE [LARGE SCALE GENOMIC DNA]</scope>
    <source>
        <strain evidence="2 3">T-3040</strain>
    </source>
</reference>
<comment type="caution">
    <text evidence="2">The sequence shown here is derived from an EMBL/GenBank/DDBJ whole genome shotgun (WGS) entry which is preliminary data.</text>
</comment>
<evidence type="ECO:0000313" key="2">
    <source>
        <dbReference type="EMBL" id="GBG09469.1"/>
    </source>
</evidence>
<proteinExistence type="predicted"/>
<dbReference type="RefSeq" id="WP_108994203.1">
    <property type="nucleotide sequence ID" value="NZ_BDQX01000231.1"/>
</dbReference>
<accession>A0A2R5EUX7</accession>
<evidence type="ECO:0000313" key="3">
    <source>
        <dbReference type="Proteomes" id="UP000245202"/>
    </source>
</evidence>
<dbReference type="SMART" id="SM00530">
    <property type="entry name" value="HTH_XRE"/>
    <property type="match status" value="1"/>
</dbReference>
<organism evidence="2 3">
    <name type="scientific">Paenibacillus agaridevorans</name>
    <dbReference type="NCBI Taxonomy" id="171404"/>
    <lineage>
        <taxon>Bacteria</taxon>
        <taxon>Bacillati</taxon>
        <taxon>Bacillota</taxon>
        <taxon>Bacilli</taxon>
        <taxon>Bacillales</taxon>
        <taxon>Paenibacillaceae</taxon>
        <taxon>Paenibacillus</taxon>
    </lineage>
</organism>
<gene>
    <name evidence="2" type="ORF">PAT3040_04115</name>
</gene>
<keyword evidence="3" id="KW-1185">Reference proteome</keyword>
<dbReference type="InterPro" id="IPR001387">
    <property type="entry name" value="Cro/C1-type_HTH"/>
</dbReference>
<sequence length="82" mass="9075">MKYGAILKACRDRIGMSQEELALRLHRSRSAVSKLENDQQELDVKTLSQWAEITGAREVVVAFVCGMDGLTILQNLLPLMGG</sequence>
<dbReference type="InterPro" id="IPR010982">
    <property type="entry name" value="Lambda_DNA-bd_dom_sf"/>
</dbReference>
<dbReference type="Gene3D" id="1.10.260.40">
    <property type="entry name" value="lambda repressor-like DNA-binding domains"/>
    <property type="match status" value="1"/>
</dbReference>
<dbReference type="GO" id="GO:0003677">
    <property type="term" value="F:DNA binding"/>
    <property type="evidence" value="ECO:0007669"/>
    <property type="project" value="InterPro"/>
</dbReference>
<dbReference type="CDD" id="cd00093">
    <property type="entry name" value="HTH_XRE"/>
    <property type="match status" value="1"/>
</dbReference>
<dbReference type="Pfam" id="PF01381">
    <property type="entry name" value="HTH_3"/>
    <property type="match status" value="1"/>
</dbReference>
<dbReference type="EMBL" id="BDQX01000231">
    <property type="protein sequence ID" value="GBG09469.1"/>
    <property type="molecule type" value="Genomic_DNA"/>
</dbReference>
<protein>
    <submittedName>
        <fullName evidence="2">Transcriptional regulator</fullName>
    </submittedName>
</protein>
<feature type="domain" description="HTH cro/C1-type" evidence="1">
    <location>
        <begin position="7"/>
        <end position="61"/>
    </location>
</feature>
<dbReference type="SUPFAM" id="SSF47413">
    <property type="entry name" value="lambda repressor-like DNA-binding domains"/>
    <property type="match status" value="1"/>
</dbReference>
<dbReference type="PROSITE" id="PS50943">
    <property type="entry name" value="HTH_CROC1"/>
    <property type="match status" value="1"/>
</dbReference>
<evidence type="ECO:0000259" key="1">
    <source>
        <dbReference type="PROSITE" id="PS50943"/>
    </source>
</evidence>
<name>A0A2R5EUX7_9BACL</name>